<keyword evidence="5" id="KW-1185">Reference proteome</keyword>
<dbReference type="SUPFAM" id="SSF52788">
    <property type="entry name" value="Phosphotyrosine protein phosphatases I"/>
    <property type="match status" value="1"/>
</dbReference>
<name>A0A7K1KPS6_9BACT</name>
<keyword evidence="1" id="KW-0059">Arsenical resistance</keyword>
<keyword evidence="2" id="KW-0175">Coiled coil</keyword>
<dbReference type="RefSeq" id="WP_155934701.1">
    <property type="nucleotide sequence ID" value="NZ_WODC01000006.1"/>
</dbReference>
<dbReference type="Gene3D" id="3.40.50.2300">
    <property type="match status" value="1"/>
</dbReference>
<dbReference type="SMART" id="SM00226">
    <property type="entry name" value="LMWPc"/>
    <property type="match status" value="1"/>
</dbReference>
<comment type="caution">
    <text evidence="4">The sequence shown here is derived from an EMBL/GenBank/DDBJ whole genome shotgun (WGS) entry which is preliminary data.</text>
</comment>
<evidence type="ECO:0000256" key="2">
    <source>
        <dbReference type="SAM" id="Coils"/>
    </source>
</evidence>
<dbReference type="Proteomes" id="UP000461162">
    <property type="component" value="Unassembled WGS sequence"/>
</dbReference>
<proteinExistence type="predicted"/>
<dbReference type="GO" id="GO:0046685">
    <property type="term" value="P:response to arsenic-containing substance"/>
    <property type="evidence" value="ECO:0007669"/>
    <property type="project" value="UniProtKB-KW"/>
</dbReference>
<dbReference type="CDD" id="cd16345">
    <property type="entry name" value="LMWP_ArsC"/>
    <property type="match status" value="1"/>
</dbReference>
<evidence type="ECO:0000313" key="5">
    <source>
        <dbReference type="Proteomes" id="UP000461162"/>
    </source>
</evidence>
<accession>A0A7K1KPS6</accession>
<dbReference type="PANTHER" id="PTHR43428:SF1">
    <property type="entry name" value="ARSENATE REDUCTASE"/>
    <property type="match status" value="1"/>
</dbReference>
<feature type="domain" description="Phosphotyrosine protein phosphatase I" evidence="3">
    <location>
        <begin position="2"/>
        <end position="138"/>
    </location>
</feature>
<protein>
    <submittedName>
        <fullName evidence="4">Arsenate reductase ArsC</fullName>
    </submittedName>
</protein>
<sequence length="153" mass="17310">MEKVLFICVHNSARSQMAEAYLNMFGQDDFLAESAGFEPTSVNPLVVEVMKEEGVDLSAKETRSAFDLFREGRMYSHVITVCNDDHEARCPVYPGVVNRIHIPFADPAGMRGTREEQLSRIRELRDEIKAAVKEFVAWVREGAEGDFAKRIGR</sequence>
<dbReference type="AlphaFoldDB" id="A0A7K1KPS6"/>
<gene>
    <name evidence="4" type="ORF">GKC30_10615</name>
</gene>
<reference evidence="4 5" key="1">
    <citation type="submission" date="2019-11" db="EMBL/GenBank/DDBJ databases">
        <title>Pseudodesulfovibrio alkaliphilus, sp. nov., an alkaliphilic sulfate-reducing bacteria from mud volcano of Taman peninsula, Russia.</title>
        <authorList>
            <person name="Frolova A."/>
            <person name="Merkel A.Y."/>
            <person name="Slobodkin A.I."/>
        </authorList>
    </citation>
    <scope>NUCLEOTIDE SEQUENCE [LARGE SCALE GENOMIC DNA]</scope>
    <source>
        <strain evidence="4 5">F-1</strain>
    </source>
</reference>
<organism evidence="4 5">
    <name type="scientific">Pseudodesulfovibrio alkaliphilus</name>
    <dbReference type="NCBI Taxonomy" id="2661613"/>
    <lineage>
        <taxon>Bacteria</taxon>
        <taxon>Pseudomonadati</taxon>
        <taxon>Thermodesulfobacteriota</taxon>
        <taxon>Desulfovibrionia</taxon>
        <taxon>Desulfovibrionales</taxon>
        <taxon>Desulfovibrionaceae</taxon>
    </lineage>
</organism>
<dbReference type="EMBL" id="WODC01000006">
    <property type="protein sequence ID" value="MUM78088.1"/>
    <property type="molecule type" value="Genomic_DNA"/>
</dbReference>
<evidence type="ECO:0000259" key="3">
    <source>
        <dbReference type="SMART" id="SM00226"/>
    </source>
</evidence>
<feature type="coiled-coil region" evidence="2">
    <location>
        <begin position="114"/>
        <end position="141"/>
    </location>
</feature>
<dbReference type="InterPro" id="IPR023485">
    <property type="entry name" value="Ptyr_pPase"/>
</dbReference>
<dbReference type="InterPro" id="IPR036196">
    <property type="entry name" value="Ptyr_pPase_sf"/>
</dbReference>
<evidence type="ECO:0000313" key="4">
    <source>
        <dbReference type="EMBL" id="MUM78088.1"/>
    </source>
</evidence>
<dbReference type="PANTHER" id="PTHR43428">
    <property type="entry name" value="ARSENATE REDUCTASE"/>
    <property type="match status" value="1"/>
</dbReference>
<dbReference type="Pfam" id="PF01451">
    <property type="entry name" value="LMWPc"/>
    <property type="match status" value="1"/>
</dbReference>
<evidence type="ECO:0000256" key="1">
    <source>
        <dbReference type="ARBA" id="ARBA00022849"/>
    </source>
</evidence>